<dbReference type="GO" id="GO:0005576">
    <property type="term" value="C:extracellular region"/>
    <property type="evidence" value="ECO:0007669"/>
    <property type="project" value="UniProtKB-SubCell"/>
</dbReference>
<feature type="signal peptide" evidence="9">
    <location>
        <begin position="1"/>
        <end position="29"/>
    </location>
</feature>
<evidence type="ECO:0000256" key="2">
    <source>
        <dbReference type="ARBA" id="ARBA00022525"/>
    </source>
</evidence>
<dbReference type="InterPro" id="IPR005084">
    <property type="entry name" value="CBM6"/>
</dbReference>
<comment type="subcellular location">
    <subcellularLocation>
        <location evidence="1">Secreted</location>
    </subcellularLocation>
</comment>
<organism evidence="11 12">
    <name type="scientific">Rugosimonospora africana</name>
    <dbReference type="NCBI Taxonomy" id="556532"/>
    <lineage>
        <taxon>Bacteria</taxon>
        <taxon>Bacillati</taxon>
        <taxon>Actinomycetota</taxon>
        <taxon>Actinomycetes</taxon>
        <taxon>Micromonosporales</taxon>
        <taxon>Micromonosporaceae</taxon>
        <taxon>Rugosimonospora</taxon>
    </lineage>
</organism>
<feature type="compositionally biased region" description="Low complexity" evidence="8">
    <location>
        <begin position="220"/>
        <end position="237"/>
    </location>
</feature>
<keyword evidence="6" id="KW-0326">Glycosidase</keyword>
<dbReference type="AlphaFoldDB" id="A0A8J3VWL6"/>
<feature type="domain" description="CBM6" evidence="10">
    <location>
        <begin position="32"/>
        <end position="153"/>
    </location>
</feature>
<evidence type="ECO:0000313" key="12">
    <source>
        <dbReference type="Proteomes" id="UP000642748"/>
    </source>
</evidence>
<sequence>MRLRGVLLAGAGALAMAGTSVATSGVAHAATYLYEAESPVNTLTGATVSACGTCLGGSMVGFAGGTGSLRFNGVAASAAGPATVTVSYAAATARQAQLSANDGAPETVSFAPTGGATVSGTLSLTVNLNAGNNTLTFSDTGGLAPAFDAVTVASGASASGADGGPAGDGPGDDGHGGGNGVVAGAGAAPASGGAGGAAERLEAGAAGARAPAAGGGTDGAGTAAAGAPAAGGTAAGDENAGGPSASDLLAKTANCKPVSNGSFDSEGDSGSAQVCAAAGAVFWTSGMAIDCDGQRSAQCNENTDCCFASATAFQQSDGRQLDSATLPYVVVPGASGTWNYANSGVQAGSVAAVIYQGKVAYAVVGDIGPTRMIGEGSYALAEQLGINPDARVGGAGSGVTFIVFTGPSAVARPIESHAAAVTLGEQLARQFVANN</sequence>
<dbReference type="InterPro" id="IPR055240">
    <property type="entry name" value="CBM13-like"/>
</dbReference>
<dbReference type="EMBL" id="BONZ01000115">
    <property type="protein sequence ID" value="GIH21054.1"/>
    <property type="molecule type" value="Genomic_DNA"/>
</dbReference>
<evidence type="ECO:0000313" key="11">
    <source>
        <dbReference type="EMBL" id="GIH21054.1"/>
    </source>
</evidence>
<dbReference type="Pfam" id="PF22704">
    <property type="entry name" value="CBM13-like"/>
    <property type="match status" value="1"/>
</dbReference>
<keyword evidence="2" id="KW-0964">Secreted</keyword>
<keyword evidence="5" id="KW-0119">Carbohydrate metabolism</keyword>
<evidence type="ECO:0000256" key="7">
    <source>
        <dbReference type="ARBA" id="ARBA00023326"/>
    </source>
</evidence>
<dbReference type="SUPFAM" id="SSF49785">
    <property type="entry name" value="Galactose-binding domain-like"/>
    <property type="match status" value="1"/>
</dbReference>
<keyword evidence="12" id="KW-1185">Reference proteome</keyword>
<dbReference type="PANTHER" id="PTHR42061">
    <property type="entry name" value="ENDO-CHITOSANASE"/>
    <property type="match status" value="1"/>
</dbReference>
<evidence type="ECO:0000256" key="1">
    <source>
        <dbReference type="ARBA" id="ARBA00004613"/>
    </source>
</evidence>
<dbReference type="GO" id="GO:0016977">
    <property type="term" value="F:chitosanase activity"/>
    <property type="evidence" value="ECO:0007669"/>
    <property type="project" value="InterPro"/>
</dbReference>
<dbReference type="GO" id="GO:0000272">
    <property type="term" value="P:polysaccharide catabolic process"/>
    <property type="evidence" value="ECO:0007669"/>
    <property type="project" value="UniProtKB-KW"/>
</dbReference>
<keyword evidence="7" id="KW-0624">Polysaccharide degradation</keyword>
<feature type="region of interest" description="Disordered" evidence="8">
    <location>
        <begin position="155"/>
        <end position="183"/>
    </location>
</feature>
<protein>
    <recommendedName>
        <fullName evidence="10">CBM6 domain-containing protein</fullName>
    </recommendedName>
</protein>
<proteinExistence type="predicted"/>
<evidence type="ECO:0000259" key="10">
    <source>
        <dbReference type="PROSITE" id="PS51175"/>
    </source>
</evidence>
<dbReference type="Proteomes" id="UP000642748">
    <property type="component" value="Unassembled WGS sequence"/>
</dbReference>
<gene>
    <name evidence="11" type="ORF">Raf01_92260</name>
</gene>
<feature type="region of interest" description="Disordered" evidence="8">
    <location>
        <begin position="209"/>
        <end position="245"/>
    </location>
</feature>
<accession>A0A8J3VWL6</accession>
<dbReference type="PANTHER" id="PTHR42061:SF6">
    <property type="entry name" value="ENDO-CHITOSANASE"/>
    <property type="match status" value="1"/>
</dbReference>
<dbReference type="InterPro" id="IPR008979">
    <property type="entry name" value="Galactose-bd-like_sf"/>
</dbReference>
<dbReference type="PROSITE" id="PS51175">
    <property type="entry name" value="CBM6"/>
    <property type="match status" value="1"/>
</dbReference>
<evidence type="ECO:0000256" key="4">
    <source>
        <dbReference type="ARBA" id="ARBA00022801"/>
    </source>
</evidence>
<dbReference type="RefSeq" id="WP_203924459.1">
    <property type="nucleotide sequence ID" value="NZ_BONZ01000115.1"/>
</dbReference>
<comment type="caution">
    <text evidence="11">The sequence shown here is derived from an EMBL/GenBank/DDBJ whole genome shotgun (WGS) entry which is preliminary data.</text>
</comment>
<evidence type="ECO:0000256" key="9">
    <source>
        <dbReference type="SAM" id="SignalP"/>
    </source>
</evidence>
<feature type="chain" id="PRO_5035294399" description="CBM6 domain-containing protein" evidence="9">
    <location>
        <begin position="30"/>
        <end position="435"/>
    </location>
</feature>
<dbReference type="Pfam" id="PF07335">
    <property type="entry name" value="Glyco_hydro_75"/>
    <property type="match status" value="1"/>
</dbReference>
<evidence type="ECO:0000256" key="6">
    <source>
        <dbReference type="ARBA" id="ARBA00023295"/>
    </source>
</evidence>
<name>A0A8J3VWL6_9ACTN</name>
<reference evidence="11" key="1">
    <citation type="submission" date="2021-01" db="EMBL/GenBank/DDBJ databases">
        <title>Whole genome shotgun sequence of Rugosimonospora africana NBRC 104875.</title>
        <authorList>
            <person name="Komaki H."/>
            <person name="Tamura T."/>
        </authorList>
    </citation>
    <scope>NUCLEOTIDE SEQUENCE</scope>
    <source>
        <strain evidence="11">NBRC 104875</strain>
    </source>
</reference>
<dbReference type="GO" id="GO:0030246">
    <property type="term" value="F:carbohydrate binding"/>
    <property type="evidence" value="ECO:0007669"/>
    <property type="project" value="InterPro"/>
</dbReference>
<dbReference type="InterPro" id="IPR009939">
    <property type="entry name" value="Chitosanase_fungal"/>
</dbReference>
<evidence type="ECO:0000256" key="5">
    <source>
        <dbReference type="ARBA" id="ARBA00023277"/>
    </source>
</evidence>
<dbReference type="CDD" id="cd04081">
    <property type="entry name" value="CBM35_galactosidase-like"/>
    <property type="match status" value="1"/>
</dbReference>
<keyword evidence="3 9" id="KW-0732">Signal</keyword>
<evidence type="ECO:0000256" key="3">
    <source>
        <dbReference type="ARBA" id="ARBA00022729"/>
    </source>
</evidence>
<dbReference type="Gene3D" id="2.60.120.260">
    <property type="entry name" value="Galactose-binding domain-like"/>
    <property type="match status" value="1"/>
</dbReference>
<evidence type="ECO:0000256" key="8">
    <source>
        <dbReference type="SAM" id="MobiDB-lite"/>
    </source>
</evidence>
<keyword evidence="4" id="KW-0378">Hydrolase</keyword>